<reference evidence="2" key="1">
    <citation type="submission" date="2022-11" db="EMBL/GenBank/DDBJ databases">
        <title>Centuries of genome instability and evolution in soft-shell clam transmissible cancer (bioRxiv).</title>
        <authorList>
            <person name="Hart S.F.M."/>
            <person name="Yonemitsu M.A."/>
            <person name="Giersch R.M."/>
            <person name="Beal B.F."/>
            <person name="Arriagada G."/>
            <person name="Davis B.W."/>
            <person name="Ostrander E.A."/>
            <person name="Goff S.P."/>
            <person name="Metzger M.J."/>
        </authorList>
    </citation>
    <scope>NUCLEOTIDE SEQUENCE</scope>
    <source>
        <strain evidence="2">MELC-2E11</strain>
        <tissue evidence="2">Siphon/mantle</tissue>
    </source>
</reference>
<accession>A0ABY7FYA8</accession>
<name>A0ABY7FYA8_MYAAR</name>
<evidence type="ECO:0000313" key="2">
    <source>
        <dbReference type="EMBL" id="WAR26970.1"/>
    </source>
</evidence>
<evidence type="ECO:0000256" key="1">
    <source>
        <dbReference type="SAM" id="MobiDB-lite"/>
    </source>
</evidence>
<dbReference type="Proteomes" id="UP001164746">
    <property type="component" value="Chromosome 14"/>
</dbReference>
<evidence type="ECO:0000313" key="3">
    <source>
        <dbReference type="Proteomes" id="UP001164746"/>
    </source>
</evidence>
<keyword evidence="3" id="KW-1185">Reference proteome</keyword>
<gene>
    <name evidence="2" type="ORF">MAR_012674</name>
</gene>
<dbReference type="EMBL" id="CP111025">
    <property type="protein sequence ID" value="WAR26970.1"/>
    <property type="molecule type" value="Genomic_DNA"/>
</dbReference>
<sequence>MAVIQTDIMSLKGIDRILGDRKPSSSSTPPPAHQSISGTQDDVTNETRDSRVIEVKGLELPEGWTSEPLYRRAT</sequence>
<protein>
    <submittedName>
        <fullName evidence="2">Uncharacterized protein</fullName>
    </submittedName>
</protein>
<proteinExistence type="predicted"/>
<organism evidence="2 3">
    <name type="scientific">Mya arenaria</name>
    <name type="common">Soft-shell clam</name>
    <dbReference type="NCBI Taxonomy" id="6604"/>
    <lineage>
        <taxon>Eukaryota</taxon>
        <taxon>Metazoa</taxon>
        <taxon>Spiralia</taxon>
        <taxon>Lophotrochozoa</taxon>
        <taxon>Mollusca</taxon>
        <taxon>Bivalvia</taxon>
        <taxon>Autobranchia</taxon>
        <taxon>Heteroconchia</taxon>
        <taxon>Euheterodonta</taxon>
        <taxon>Imparidentia</taxon>
        <taxon>Neoheterodontei</taxon>
        <taxon>Myida</taxon>
        <taxon>Myoidea</taxon>
        <taxon>Myidae</taxon>
        <taxon>Mya</taxon>
    </lineage>
</organism>
<feature type="region of interest" description="Disordered" evidence="1">
    <location>
        <begin position="18"/>
        <end position="50"/>
    </location>
</feature>